<accession>A0ABP8XN17</accession>
<protein>
    <recommendedName>
        <fullName evidence="3">Site-specific recombinase XerD</fullName>
    </recommendedName>
</protein>
<keyword evidence="2" id="KW-1185">Reference proteome</keyword>
<sequence length="580" mass="64310">MSPAAGPSAALRPPPKCIECATNRVAWSKPRVDYCYDCLPGGPATPPPCRACGSDRYFSQGLCDRCHPGAPLFLSSCKDCLAWGVYRHHNWLCWTCRWWRQHFPEGQCDYCGRTARLGESGACRLCLEQARMLQEPGRALDLVGANKHGQQMFFANMHFHRRRTPRLRPHRPRRRPSPPTGTFTPAVGVQLALFDMAPDPEVVRARAAWEDGELTRYCHQVVLEHAEKFGWSAPRRNDVVRSLRLLQTLRGAPDEKIRATDVLVLPAYDGNIASTLDVLAAAGLLIDDRPLRVEVYFASRTRLLPEPMRTELETWLRVMLDGSKQAPRQRGRDPATARVKILAIVPIVTAWAQAGVTTLAEITSDDIIAAIPSATAKRVPAVTRMRSLFKTLKARRMIFIDPTRGLTTGPGPSNMPLPLDTAAIRDALAFPDPATALGVALVAFHALTGHQVRHLQLTDIIDGRLTLPGRSIPLAGPVRVRLTAWLDYRAGRWPHTINPHLFLTQFTAGRLTPPSHVFPWKKTTLRPQALREDRILAEAHANGGDLRALCDLFGLSIEAAQRYTHTVGPGPAPAKPRSRP</sequence>
<organism evidence="1 2">
    <name type="scientific">Promicromonospora umidemergens</name>
    <dbReference type="NCBI Taxonomy" id="629679"/>
    <lineage>
        <taxon>Bacteria</taxon>
        <taxon>Bacillati</taxon>
        <taxon>Actinomycetota</taxon>
        <taxon>Actinomycetes</taxon>
        <taxon>Micrococcales</taxon>
        <taxon>Promicromonosporaceae</taxon>
        <taxon>Promicromonospora</taxon>
    </lineage>
</organism>
<dbReference type="Proteomes" id="UP001500843">
    <property type="component" value="Unassembled WGS sequence"/>
</dbReference>
<dbReference type="EMBL" id="BAABHM010000016">
    <property type="protein sequence ID" value="GAA4710232.1"/>
    <property type="molecule type" value="Genomic_DNA"/>
</dbReference>
<comment type="caution">
    <text evidence="1">The sequence shown here is derived from an EMBL/GenBank/DDBJ whole genome shotgun (WGS) entry which is preliminary data.</text>
</comment>
<dbReference type="SUPFAM" id="SSF56349">
    <property type="entry name" value="DNA breaking-rejoining enzymes"/>
    <property type="match status" value="1"/>
</dbReference>
<evidence type="ECO:0008006" key="3">
    <source>
        <dbReference type="Google" id="ProtNLM"/>
    </source>
</evidence>
<evidence type="ECO:0000313" key="1">
    <source>
        <dbReference type="EMBL" id="GAA4710232.1"/>
    </source>
</evidence>
<dbReference type="InterPro" id="IPR011010">
    <property type="entry name" value="DNA_brk_join_enz"/>
</dbReference>
<evidence type="ECO:0000313" key="2">
    <source>
        <dbReference type="Proteomes" id="UP001500843"/>
    </source>
</evidence>
<proteinExistence type="predicted"/>
<gene>
    <name evidence="1" type="ORF">GCM10023198_36270</name>
</gene>
<reference evidence="2" key="1">
    <citation type="journal article" date="2019" name="Int. J. Syst. Evol. Microbiol.">
        <title>The Global Catalogue of Microorganisms (GCM) 10K type strain sequencing project: providing services to taxonomists for standard genome sequencing and annotation.</title>
        <authorList>
            <consortium name="The Broad Institute Genomics Platform"/>
            <consortium name="The Broad Institute Genome Sequencing Center for Infectious Disease"/>
            <person name="Wu L."/>
            <person name="Ma J."/>
        </authorList>
    </citation>
    <scope>NUCLEOTIDE SEQUENCE [LARGE SCALE GENOMIC DNA]</scope>
    <source>
        <strain evidence="2">JCM 17975</strain>
    </source>
</reference>
<name>A0ABP8XN17_9MICO</name>